<dbReference type="Gene3D" id="3.10.450.70">
    <property type="entry name" value="Disulphide bond isomerase, DsbC/G, N-terminal"/>
    <property type="match status" value="1"/>
</dbReference>
<dbReference type="InterPro" id="IPR051470">
    <property type="entry name" value="Thiol:disulfide_interchange"/>
</dbReference>
<evidence type="ECO:0000256" key="2">
    <source>
        <dbReference type="ARBA" id="ARBA00009813"/>
    </source>
</evidence>
<evidence type="ECO:0000256" key="5">
    <source>
        <dbReference type="ARBA" id="ARBA00023157"/>
    </source>
</evidence>
<dbReference type="SUPFAM" id="SSF52833">
    <property type="entry name" value="Thioredoxin-like"/>
    <property type="match status" value="1"/>
</dbReference>
<feature type="signal peptide" evidence="7">
    <location>
        <begin position="1"/>
        <end position="21"/>
    </location>
</feature>
<dbReference type="InterPro" id="IPR033954">
    <property type="entry name" value="DiS-bond_Isoase_DsbC/G"/>
</dbReference>
<dbReference type="InterPro" id="IPR018950">
    <property type="entry name" value="DiS-bond_isomerase_DsbC/G_N"/>
</dbReference>
<keyword evidence="6 7" id="KW-0676">Redox-active center</keyword>
<evidence type="ECO:0000313" key="11">
    <source>
        <dbReference type="Proteomes" id="UP000838748"/>
    </source>
</evidence>
<gene>
    <name evidence="10" type="primary">dsbC</name>
    <name evidence="10" type="ORF">VMF7928_01581</name>
</gene>
<evidence type="ECO:0000256" key="1">
    <source>
        <dbReference type="ARBA" id="ARBA00004418"/>
    </source>
</evidence>
<proteinExistence type="inferred from homology"/>
<dbReference type="Pfam" id="PF13098">
    <property type="entry name" value="Thioredoxin_2"/>
    <property type="match status" value="1"/>
</dbReference>
<feature type="chain" id="PRO_5044998779" description="Thiol:disulfide interchange protein" evidence="7">
    <location>
        <begin position="22"/>
        <end position="247"/>
    </location>
</feature>
<comment type="subcellular location">
    <subcellularLocation>
        <location evidence="1 7">Periplasm</location>
    </subcellularLocation>
</comment>
<evidence type="ECO:0000259" key="9">
    <source>
        <dbReference type="Pfam" id="PF13098"/>
    </source>
</evidence>
<dbReference type="EMBL" id="CAKLDM010000002">
    <property type="protein sequence ID" value="CAH0538680.1"/>
    <property type="molecule type" value="Genomic_DNA"/>
</dbReference>
<dbReference type="NCBIfam" id="NF008129">
    <property type="entry name" value="PRK10877.1"/>
    <property type="match status" value="1"/>
</dbReference>
<sequence length="247" mass="27250">MKVLRSIILCILPFVLATSYAAAPKYNLKQIEKHVQRLGIKVLSVEPTNMDGLFQVNTSGGVIYSSADGAHVIAGTLYSLGANGTYEDVLAKKQAPLNAEKIAKFKDQAIVFKAKNEKYVVTIFTDITCGYCVRLHKQIKEYNDLGITIDYLAFPRQGPQSPVADQMAAIWCAKDPKEAMHDAKLERRLPEEKTEKFAECQASVAEQYALGVELGVKGTPAIFLPNGEMIGGYLPPKDLLKQLEQKQ</sequence>
<dbReference type="SUPFAM" id="SSF54423">
    <property type="entry name" value="DsbC/DsbG N-terminal domain-like"/>
    <property type="match status" value="1"/>
</dbReference>
<evidence type="ECO:0000256" key="4">
    <source>
        <dbReference type="ARBA" id="ARBA00022764"/>
    </source>
</evidence>
<protein>
    <recommendedName>
        <fullName evidence="7">Thiol:disulfide interchange protein</fullName>
    </recommendedName>
</protein>
<keyword evidence="4 7" id="KW-0574">Periplasm</keyword>
<dbReference type="RefSeq" id="WP_237360931.1">
    <property type="nucleotide sequence ID" value="NZ_CAKLDM010000002.1"/>
</dbReference>
<keyword evidence="5" id="KW-1015">Disulfide bond</keyword>
<dbReference type="Pfam" id="PF10411">
    <property type="entry name" value="DsbC_N"/>
    <property type="match status" value="1"/>
</dbReference>
<organism evidence="10 11">
    <name type="scientific">Vibrio marisflavi CECT 7928</name>
    <dbReference type="NCBI Taxonomy" id="634439"/>
    <lineage>
        <taxon>Bacteria</taxon>
        <taxon>Pseudomonadati</taxon>
        <taxon>Pseudomonadota</taxon>
        <taxon>Gammaproteobacteria</taxon>
        <taxon>Vibrionales</taxon>
        <taxon>Vibrionaceae</taxon>
        <taxon>Vibrio</taxon>
    </lineage>
</organism>
<keyword evidence="11" id="KW-1185">Reference proteome</keyword>
<feature type="domain" description="Disulphide bond isomerase DsbC/G N-terminal" evidence="8">
    <location>
        <begin position="29"/>
        <end position="81"/>
    </location>
</feature>
<comment type="similarity">
    <text evidence="2 7">Belongs to the thioredoxin family. DsbC subfamily.</text>
</comment>
<comment type="function">
    <text evidence="7">Required for disulfide bond formation in some periplasmic proteins. Acts by transferring its disulfide bond to other proteins and is reduced in the process.</text>
</comment>
<evidence type="ECO:0000313" key="10">
    <source>
        <dbReference type="EMBL" id="CAH0538680.1"/>
    </source>
</evidence>
<evidence type="ECO:0000256" key="3">
    <source>
        <dbReference type="ARBA" id="ARBA00022729"/>
    </source>
</evidence>
<dbReference type="PANTHER" id="PTHR35272:SF3">
    <property type="entry name" value="THIOL:DISULFIDE INTERCHANGE PROTEIN DSBC"/>
    <property type="match status" value="1"/>
</dbReference>
<dbReference type="CDD" id="cd03020">
    <property type="entry name" value="DsbA_DsbC_DsbG"/>
    <property type="match status" value="1"/>
</dbReference>
<keyword evidence="3 7" id="KW-0732">Signal</keyword>
<reference evidence="10" key="1">
    <citation type="submission" date="2021-11" db="EMBL/GenBank/DDBJ databases">
        <authorList>
            <person name="Rodrigo-Torres L."/>
            <person name="Arahal R. D."/>
            <person name="Lucena T."/>
        </authorList>
    </citation>
    <scope>NUCLEOTIDE SEQUENCE</scope>
    <source>
        <strain evidence="10">CECT 7928</strain>
    </source>
</reference>
<evidence type="ECO:0000256" key="6">
    <source>
        <dbReference type="ARBA" id="ARBA00023284"/>
    </source>
</evidence>
<comment type="caution">
    <text evidence="10">The sequence shown here is derived from an EMBL/GenBank/DDBJ whole genome shotgun (WGS) entry which is preliminary data.</text>
</comment>
<dbReference type="InterPro" id="IPR009094">
    <property type="entry name" value="DiS-bond_isomerase_DsbC/G_N_sf"/>
</dbReference>
<evidence type="ECO:0000259" key="8">
    <source>
        <dbReference type="Pfam" id="PF10411"/>
    </source>
</evidence>
<name>A0ABN8E329_9VIBR</name>
<dbReference type="PANTHER" id="PTHR35272">
    <property type="entry name" value="THIOL:DISULFIDE INTERCHANGE PROTEIN DSBC-RELATED"/>
    <property type="match status" value="1"/>
</dbReference>
<dbReference type="InterPro" id="IPR036249">
    <property type="entry name" value="Thioredoxin-like_sf"/>
</dbReference>
<dbReference type="Proteomes" id="UP000838748">
    <property type="component" value="Unassembled WGS sequence"/>
</dbReference>
<dbReference type="InterPro" id="IPR012336">
    <property type="entry name" value="Thioredoxin-like_fold"/>
</dbReference>
<evidence type="ECO:0000256" key="7">
    <source>
        <dbReference type="RuleBase" id="RU364038"/>
    </source>
</evidence>
<dbReference type="Gene3D" id="3.40.30.10">
    <property type="entry name" value="Glutaredoxin"/>
    <property type="match status" value="1"/>
</dbReference>
<accession>A0ABN8E329</accession>
<feature type="domain" description="Thioredoxin-like fold" evidence="9">
    <location>
        <begin position="114"/>
        <end position="243"/>
    </location>
</feature>